<reference evidence="4" key="1">
    <citation type="journal article" date="2015" name="Nat. Genet.">
        <title>The genome and transcriptome of the zoonotic hookworm Ancylostoma ceylanicum identify infection-specific gene families.</title>
        <authorList>
            <person name="Schwarz E.M."/>
            <person name="Hu Y."/>
            <person name="Antoshechkin I."/>
            <person name="Miller M.M."/>
            <person name="Sternberg P.W."/>
            <person name="Aroian R.V."/>
        </authorList>
    </citation>
    <scope>NUCLEOTIDE SEQUENCE</scope>
    <source>
        <strain evidence="4">HY135</strain>
    </source>
</reference>
<dbReference type="OrthoDB" id="418748at2759"/>
<feature type="compositionally biased region" description="Polar residues" evidence="1">
    <location>
        <begin position="172"/>
        <end position="187"/>
    </location>
</feature>
<feature type="domain" description="Reverse transcriptase" evidence="2">
    <location>
        <begin position="89"/>
        <end position="164"/>
    </location>
</feature>
<dbReference type="Proteomes" id="UP000024635">
    <property type="component" value="Unassembled WGS sequence"/>
</dbReference>
<evidence type="ECO:0000313" key="3">
    <source>
        <dbReference type="EMBL" id="EYB88976.1"/>
    </source>
</evidence>
<gene>
    <name evidence="3" type="primary">Acey_s0238.g3280</name>
    <name evidence="3" type="ORF">Y032_0238g3280</name>
</gene>
<protein>
    <recommendedName>
        <fullName evidence="2">Reverse transcriptase domain-containing protein</fullName>
    </recommendedName>
</protein>
<comment type="caution">
    <text evidence="3">The sequence shown here is derived from an EMBL/GenBank/DDBJ whole genome shotgun (WGS) entry which is preliminary data.</text>
</comment>
<feature type="region of interest" description="Disordered" evidence="1">
    <location>
        <begin position="166"/>
        <end position="187"/>
    </location>
</feature>
<dbReference type="STRING" id="53326.A0A016SF36"/>
<sequence length="187" mass="21029">MHRSAGLLRKRESPSGVMEMKMLRWEVGVTRFDRICDRDIRQRFAIVPTADKLRDSQLRWYGHIFRADDDTICRIAFDEPGKRSKGRPKQHWLDALYAGCRVQAVAGTSAEFVISVGVHQGSALLPLLFLVVMDTNSRDLHRTIAWALLYADDVMLVSEAKEGARATDTGLERTSSPVRSSAVGQKD</sequence>
<accession>A0A016SF36</accession>
<keyword evidence="4" id="KW-1185">Reference proteome</keyword>
<name>A0A016SF36_9BILA</name>
<dbReference type="Pfam" id="PF00078">
    <property type="entry name" value="RVT_1"/>
    <property type="match status" value="1"/>
</dbReference>
<evidence type="ECO:0000313" key="4">
    <source>
        <dbReference type="Proteomes" id="UP000024635"/>
    </source>
</evidence>
<dbReference type="AlphaFoldDB" id="A0A016SF36"/>
<dbReference type="InterPro" id="IPR000477">
    <property type="entry name" value="RT_dom"/>
</dbReference>
<proteinExistence type="predicted"/>
<evidence type="ECO:0000259" key="2">
    <source>
        <dbReference type="Pfam" id="PF00078"/>
    </source>
</evidence>
<organism evidence="3 4">
    <name type="scientific">Ancylostoma ceylanicum</name>
    <dbReference type="NCBI Taxonomy" id="53326"/>
    <lineage>
        <taxon>Eukaryota</taxon>
        <taxon>Metazoa</taxon>
        <taxon>Ecdysozoa</taxon>
        <taxon>Nematoda</taxon>
        <taxon>Chromadorea</taxon>
        <taxon>Rhabditida</taxon>
        <taxon>Rhabditina</taxon>
        <taxon>Rhabditomorpha</taxon>
        <taxon>Strongyloidea</taxon>
        <taxon>Ancylostomatidae</taxon>
        <taxon>Ancylostomatinae</taxon>
        <taxon>Ancylostoma</taxon>
    </lineage>
</organism>
<evidence type="ECO:0000256" key="1">
    <source>
        <dbReference type="SAM" id="MobiDB-lite"/>
    </source>
</evidence>
<dbReference type="EMBL" id="JARK01001574">
    <property type="protein sequence ID" value="EYB88976.1"/>
    <property type="molecule type" value="Genomic_DNA"/>
</dbReference>